<dbReference type="GO" id="GO:0097225">
    <property type="term" value="C:sperm midpiece"/>
    <property type="evidence" value="ECO:0007669"/>
    <property type="project" value="TreeGrafter"/>
</dbReference>
<gene>
    <name evidence="2" type="ORF">EB796_019426</name>
</gene>
<dbReference type="Proteomes" id="UP000593567">
    <property type="component" value="Unassembled WGS sequence"/>
</dbReference>
<dbReference type="SUPFAM" id="SSF48371">
    <property type="entry name" value="ARM repeat"/>
    <property type="match status" value="2"/>
</dbReference>
<dbReference type="Gene3D" id="1.25.10.10">
    <property type="entry name" value="Leucine-rich Repeat Variant"/>
    <property type="match status" value="2"/>
</dbReference>
<dbReference type="InterPro" id="IPR048733">
    <property type="entry name" value="CFA69_ARM_dom"/>
</dbReference>
<protein>
    <submittedName>
        <fullName evidence="2">CFAP69</fullName>
    </submittedName>
</protein>
<dbReference type="PANTHER" id="PTHR14716:SF0">
    <property type="entry name" value="CILIA- AND FLAGELLA-ASSOCIATED PROTEIN 69"/>
    <property type="match status" value="1"/>
</dbReference>
<feature type="domain" description="Cilia- and flagella-associated protein 69 ARM repeats" evidence="1">
    <location>
        <begin position="50"/>
        <end position="769"/>
    </location>
</feature>
<dbReference type="GO" id="GO:1902093">
    <property type="term" value="P:positive regulation of flagellated sperm motility"/>
    <property type="evidence" value="ECO:0007669"/>
    <property type="project" value="TreeGrafter"/>
</dbReference>
<proteinExistence type="predicted"/>
<reference evidence="2" key="1">
    <citation type="submission" date="2020-06" db="EMBL/GenBank/DDBJ databases">
        <title>Draft genome of Bugula neritina, a colonial animal packing powerful symbionts and potential medicines.</title>
        <authorList>
            <person name="Rayko M."/>
        </authorList>
    </citation>
    <scope>NUCLEOTIDE SEQUENCE [LARGE SCALE GENOMIC DNA]</scope>
    <source>
        <strain evidence="2">Kwan_BN1</strain>
    </source>
</reference>
<comment type="caution">
    <text evidence="2">The sequence shown here is derived from an EMBL/GenBank/DDBJ whole genome shotgun (WGS) entry which is preliminary data.</text>
</comment>
<evidence type="ECO:0000259" key="1">
    <source>
        <dbReference type="Pfam" id="PF21049"/>
    </source>
</evidence>
<evidence type="ECO:0000313" key="3">
    <source>
        <dbReference type="Proteomes" id="UP000593567"/>
    </source>
</evidence>
<dbReference type="PANTHER" id="PTHR14716">
    <property type="entry name" value="CILIA- AND FLAGELLA-ASSOCIATED PROTEIN 69"/>
    <property type="match status" value="1"/>
</dbReference>
<dbReference type="AlphaFoldDB" id="A0A7J7J978"/>
<evidence type="ECO:0000313" key="2">
    <source>
        <dbReference type="EMBL" id="KAF6022274.1"/>
    </source>
</evidence>
<name>A0A7J7J978_BUGNE</name>
<dbReference type="EMBL" id="VXIV02002873">
    <property type="protein sequence ID" value="KAF6022274.1"/>
    <property type="molecule type" value="Genomic_DNA"/>
</dbReference>
<dbReference type="InterPro" id="IPR048732">
    <property type="entry name" value="CFA69"/>
</dbReference>
<dbReference type="InterPro" id="IPR016024">
    <property type="entry name" value="ARM-type_fold"/>
</dbReference>
<dbReference type="GO" id="GO:0097730">
    <property type="term" value="C:non-motile cilium"/>
    <property type="evidence" value="ECO:0007669"/>
    <property type="project" value="TreeGrafter"/>
</dbReference>
<sequence length="933" mass="105090">MATVTSTARSLRNAGVVQLQNELQPYPVIDTVVTDEVVGSLKGHKFEPISLAKVEKLLTDPHSACLYDRHLHALNKVIKHYKNAFLLKDLVQVFKILNTCADRIDENEVYLEPLLDILKIVGKPFFKEKSSDETSYEQIAIQSISQLGYLMRCNEEAVQLQICATILSIYANTSPGNEVQKLCPCSYQFSRMIVENSDVSETLVKSLALIDGNLTVKLEVLHVLQELSKYSELTCAQMLAANAGSRVCQKMLDPDTTGLLLFRSTEILWNLLENGVHEELSRQLNDITCVSVLRDAFMQTLTTGFSTYDRQIRNDLLVLMTLVLAASSKSPFLETGLIKQLSLLATFQEIKTHNPFLKHFRIQTNPEDFEFKKLLINLVVVVSKQPINLHILSENRLLLALFHYVKSNTTNTGPQQWSPAQFEEIQLHAMSALCTLSPILIQDYMSCQGNTRLLLLLEWCVSSDDYAGHGNSFHGSGGRGNKRAQMRYCIRIIRAVVSTKDEAVLQDLVDQGTINQIMGILVSAANSSDVDDAIDIEMQSDMLIILSSLCEMDIHRKELFGSEGHGIDIVTHYLKMNPVKFTSGLGHHRLILATVDAVWCCVVGCYLTEDAFLAKEGVFLLLDLLENSPKSMHNLILGCLLDLCENSKTVPHIRVWRGKNDQSAAHLLCDIWRKEEHDLGVRRTDDGSLANTEKPLMGELQESQELQSMPASSPSQAIVDVVENMRAKIHALFCKIGYTELSGMSTEDYVTLTIIEQYLNLKMGEVWLEMMGELEIEQIRPVSPDQEALETMTRAITEDSKSVFLIQHDLLKAQNDQDLTDEKEFYAEIRENYKQKEKAINDWTEYVTRTSNHNVLKAAREKQEQSVEASRINVKHKPGTVLHKYEQPALNTTAYSGRNVLIESTPLHLTGGKLKDYDAKTGTVKFKETIIYE</sequence>
<organism evidence="2 3">
    <name type="scientific">Bugula neritina</name>
    <name type="common">Brown bryozoan</name>
    <name type="synonym">Sertularia neritina</name>
    <dbReference type="NCBI Taxonomy" id="10212"/>
    <lineage>
        <taxon>Eukaryota</taxon>
        <taxon>Metazoa</taxon>
        <taxon>Spiralia</taxon>
        <taxon>Lophotrochozoa</taxon>
        <taxon>Bryozoa</taxon>
        <taxon>Gymnolaemata</taxon>
        <taxon>Cheilostomatida</taxon>
        <taxon>Flustrina</taxon>
        <taxon>Buguloidea</taxon>
        <taxon>Bugulidae</taxon>
        <taxon>Bugula</taxon>
    </lineage>
</organism>
<accession>A0A7J7J978</accession>
<dbReference type="InterPro" id="IPR011989">
    <property type="entry name" value="ARM-like"/>
</dbReference>
<dbReference type="OrthoDB" id="191673at2759"/>
<dbReference type="Pfam" id="PF21049">
    <property type="entry name" value="CFA69_ARM_rpt"/>
    <property type="match status" value="1"/>
</dbReference>
<keyword evidence="3" id="KW-1185">Reference proteome</keyword>